<dbReference type="EMBL" id="JARBHA010000009">
    <property type="protein sequence ID" value="KAJ9692149.1"/>
    <property type="molecule type" value="Genomic_DNA"/>
</dbReference>
<dbReference type="FunFam" id="3.30.70.360:FF:000001">
    <property type="entry name" value="N-acetyldiaminopimelate deacetylase"/>
    <property type="match status" value="1"/>
</dbReference>
<evidence type="ECO:0000313" key="7">
    <source>
        <dbReference type="Proteomes" id="UP001168098"/>
    </source>
</evidence>
<comment type="caution">
    <text evidence="6">The sequence shown here is derived from an EMBL/GenBank/DDBJ whole genome shotgun (WGS) entry which is preliminary data.</text>
</comment>
<dbReference type="GO" id="GO:0005783">
    <property type="term" value="C:endoplasmic reticulum"/>
    <property type="evidence" value="ECO:0007669"/>
    <property type="project" value="TreeGrafter"/>
</dbReference>
<dbReference type="InterPro" id="IPR002933">
    <property type="entry name" value="Peptidase_M20"/>
</dbReference>
<evidence type="ECO:0000256" key="4">
    <source>
        <dbReference type="SAM" id="Coils"/>
    </source>
</evidence>
<dbReference type="PANTHER" id="PTHR11014">
    <property type="entry name" value="PEPTIDASE M20 FAMILY MEMBER"/>
    <property type="match status" value="1"/>
</dbReference>
<dbReference type="AlphaFoldDB" id="A0AA38ZNM2"/>
<evidence type="ECO:0000256" key="3">
    <source>
        <dbReference type="ARBA" id="ARBA00023211"/>
    </source>
</evidence>
<organism evidence="6 7">
    <name type="scientific">Vitis rotundifolia</name>
    <name type="common">Muscadine grape</name>
    <dbReference type="NCBI Taxonomy" id="103349"/>
    <lineage>
        <taxon>Eukaryota</taxon>
        <taxon>Viridiplantae</taxon>
        <taxon>Streptophyta</taxon>
        <taxon>Embryophyta</taxon>
        <taxon>Tracheophyta</taxon>
        <taxon>Spermatophyta</taxon>
        <taxon>Magnoliopsida</taxon>
        <taxon>eudicotyledons</taxon>
        <taxon>Gunneridae</taxon>
        <taxon>Pentapetalae</taxon>
        <taxon>rosids</taxon>
        <taxon>Vitales</taxon>
        <taxon>Vitaceae</taxon>
        <taxon>Viteae</taxon>
        <taxon>Vitis</taxon>
    </lineage>
</organism>
<dbReference type="InterPro" id="IPR017439">
    <property type="entry name" value="Amidohydrolase"/>
</dbReference>
<accession>A0AA38ZNM2</accession>
<proteinExistence type="inferred from homology"/>
<dbReference type="PANTHER" id="PTHR11014:SF55">
    <property type="entry name" value="IAA-AMINO ACID HYDROLASE ILR1-LIKE 4"/>
    <property type="match status" value="1"/>
</dbReference>
<evidence type="ECO:0008006" key="8">
    <source>
        <dbReference type="Google" id="ProtNLM"/>
    </source>
</evidence>
<dbReference type="SUPFAM" id="SSF53187">
    <property type="entry name" value="Zn-dependent exopeptidases"/>
    <property type="match status" value="1"/>
</dbReference>
<dbReference type="NCBIfam" id="TIGR01891">
    <property type="entry name" value="amidohydrolases"/>
    <property type="match status" value="1"/>
</dbReference>
<dbReference type="Gene3D" id="3.30.70.360">
    <property type="match status" value="1"/>
</dbReference>
<evidence type="ECO:0000256" key="1">
    <source>
        <dbReference type="ARBA" id="ARBA00006153"/>
    </source>
</evidence>
<keyword evidence="7" id="KW-1185">Reference proteome</keyword>
<keyword evidence="4" id="KW-0175">Coiled coil</keyword>
<feature type="chain" id="PRO_5041247894" description="Peptidase M20 dimerisation domain-containing protein" evidence="5">
    <location>
        <begin position="24"/>
        <end position="322"/>
    </location>
</feature>
<dbReference type="Pfam" id="PF01546">
    <property type="entry name" value="Peptidase_M20"/>
    <property type="match status" value="1"/>
</dbReference>
<dbReference type="InterPro" id="IPR036264">
    <property type="entry name" value="Bact_exopeptidase_dim_dom"/>
</dbReference>
<feature type="coiled-coil region" evidence="4">
    <location>
        <begin position="290"/>
        <end position="317"/>
    </location>
</feature>
<evidence type="ECO:0000256" key="5">
    <source>
        <dbReference type="SAM" id="SignalP"/>
    </source>
</evidence>
<dbReference type="SUPFAM" id="SSF55031">
    <property type="entry name" value="Bacterial exopeptidase dimerisation domain"/>
    <property type="match status" value="1"/>
</dbReference>
<protein>
    <recommendedName>
        <fullName evidence="8">Peptidase M20 dimerisation domain-containing protein</fullName>
    </recommendedName>
</protein>
<dbReference type="Proteomes" id="UP001168098">
    <property type="component" value="Unassembled WGS sequence"/>
</dbReference>
<evidence type="ECO:0000256" key="2">
    <source>
        <dbReference type="ARBA" id="ARBA00022801"/>
    </source>
</evidence>
<feature type="signal peptide" evidence="5">
    <location>
        <begin position="1"/>
        <end position="23"/>
    </location>
</feature>
<keyword evidence="2" id="KW-0378">Hydrolase</keyword>
<comment type="similarity">
    <text evidence="1">Belongs to the peptidase M20 family.</text>
</comment>
<keyword evidence="5" id="KW-0732">Signal</keyword>
<sequence length="322" mass="34827">MAYSEWVLWIFILCLFGPTPISSESSLSSKIPTNFLSFARKQEVVDWLVGVRRKIHENPELGFEEVETSKLVRAELDKMGIPYKYPVAVTGVLGFVGTGEPPFVAIRADMDALAMQEMVEWEHKSKIPGKMHACGHDSHVAMLLGAAKILQEHREELQGTIILVFQPAEEGGGGAKKILDAGVLENVNAIFGLHIAPDLPIGEVASRSGPLLAGSGFFEAVISGKGGHAAIPQHSIDPILAASNVIVSLQHLVSREADPLESQVVTVAKFQGGGAFNVIPDSVTIGGTFRAFSKESIMQLKQRIEEVQQSKNSYCRTETKSA</sequence>
<dbReference type="Gene3D" id="3.40.630.10">
    <property type="entry name" value="Zn peptidases"/>
    <property type="match status" value="1"/>
</dbReference>
<dbReference type="GO" id="GO:0009850">
    <property type="term" value="P:auxin metabolic process"/>
    <property type="evidence" value="ECO:0007669"/>
    <property type="project" value="TreeGrafter"/>
</dbReference>
<reference evidence="6 7" key="1">
    <citation type="journal article" date="2023" name="BMC Biotechnol.">
        <title>Vitis rotundifolia cv Carlos genome sequencing.</title>
        <authorList>
            <person name="Huff M."/>
            <person name="Hulse-Kemp A."/>
            <person name="Scheffler B."/>
            <person name="Youngblood R."/>
            <person name="Simpson S."/>
            <person name="Babiker E."/>
            <person name="Staton M."/>
        </authorList>
    </citation>
    <scope>NUCLEOTIDE SEQUENCE [LARGE SCALE GENOMIC DNA]</scope>
    <source>
        <tissue evidence="6">Leaf</tissue>
    </source>
</reference>
<dbReference type="GO" id="GO:0010179">
    <property type="term" value="F:IAA-Ala conjugate hydrolase activity"/>
    <property type="evidence" value="ECO:0007669"/>
    <property type="project" value="TreeGrafter"/>
</dbReference>
<evidence type="ECO:0000313" key="6">
    <source>
        <dbReference type="EMBL" id="KAJ9692149.1"/>
    </source>
</evidence>
<name>A0AA38ZNM2_VITRO</name>
<keyword evidence="3" id="KW-0464">Manganese</keyword>
<gene>
    <name evidence="6" type="ORF">PVL29_011294</name>
</gene>